<evidence type="ECO:0000313" key="2">
    <source>
        <dbReference type="Proteomes" id="UP000292052"/>
    </source>
</evidence>
<proteinExistence type="predicted"/>
<gene>
    <name evidence="1" type="ORF">BDFB_012320</name>
</gene>
<dbReference type="EMBL" id="QDEB01000695">
    <property type="protein sequence ID" value="RZC43260.1"/>
    <property type="molecule type" value="Genomic_DNA"/>
</dbReference>
<dbReference type="AlphaFoldDB" id="A0A482WDL6"/>
<sequence length="17" mass="2003">MSLWRINRTGHCCSILL</sequence>
<organism evidence="1 2">
    <name type="scientific">Asbolus verrucosus</name>
    <name type="common">Desert ironclad beetle</name>
    <dbReference type="NCBI Taxonomy" id="1661398"/>
    <lineage>
        <taxon>Eukaryota</taxon>
        <taxon>Metazoa</taxon>
        <taxon>Ecdysozoa</taxon>
        <taxon>Arthropoda</taxon>
        <taxon>Hexapoda</taxon>
        <taxon>Insecta</taxon>
        <taxon>Pterygota</taxon>
        <taxon>Neoptera</taxon>
        <taxon>Endopterygota</taxon>
        <taxon>Coleoptera</taxon>
        <taxon>Polyphaga</taxon>
        <taxon>Cucujiformia</taxon>
        <taxon>Tenebrionidae</taxon>
        <taxon>Pimeliinae</taxon>
        <taxon>Asbolus</taxon>
    </lineage>
</organism>
<reference evidence="1 2" key="1">
    <citation type="submission" date="2017-03" db="EMBL/GenBank/DDBJ databases">
        <title>Genome of the blue death feigning beetle - Asbolus verrucosus.</title>
        <authorList>
            <person name="Rider S.D."/>
        </authorList>
    </citation>
    <scope>NUCLEOTIDE SEQUENCE [LARGE SCALE GENOMIC DNA]</scope>
    <source>
        <strain evidence="1">Butters</strain>
        <tissue evidence="1">Head and leg muscle</tissue>
    </source>
</reference>
<comment type="caution">
    <text evidence="1">The sequence shown here is derived from an EMBL/GenBank/DDBJ whole genome shotgun (WGS) entry which is preliminary data.</text>
</comment>
<accession>A0A482WDL6</accession>
<keyword evidence="2" id="KW-1185">Reference proteome</keyword>
<evidence type="ECO:0000313" key="1">
    <source>
        <dbReference type="EMBL" id="RZC43260.1"/>
    </source>
</evidence>
<protein>
    <submittedName>
        <fullName evidence="1">Uncharacterized protein</fullName>
    </submittedName>
</protein>
<name>A0A482WDL6_ASBVE</name>
<dbReference type="Proteomes" id="UP000292052">
    <property type="component" value="Unassembled WGS sequence"/>
</dbReference>